<evidence type="ECO:0000259" key="2">
    <source>
        <dbReference type="PROSITE" id="PS51186"/>
    </source>
</evidence>
<reference evidence="3" key="2">
    <citation type="submission" date="2023-02" db="EMBL/GenBank/DDBJ databases">
        <authorList>
            <person name="Rayyan A."/>
            <person name="Meyer T."/>
            <person name="Kyndt J.A."/>
        </authorList>
    </citation>
    <scope>NUCLEOTIDE SEQUENCE</scope>
    <source>
        <strain evidence="3">DSM 9987</strain>
    </source>
</reference>
<proteinExistence type="predicted"/>
<accession>A0ABT5JFJ0</accession>
<dbReference type="PANTHER" id="PTHR43441">
    <property type="entry name" value="RIBOSOMAL-PROTEIN-SERINE ACETYLTRANSFERASE"/>
    <property type="match status" value="1"/>
</dbReference>
<dbReference type="RefSeq" id="WP_272779173.1">
    <property type="nucleotide sequence ID" value="NZ_JAQQLI010000042.1"/>
</dbReference>
<gene>
    <name evidence="3" type="ORF">PQJ73_21840</name>
</gene>
<dbReference type="InterPro" id="IPR016181">
    <property type="entry name" value="Acyl_CoA_acyltransferase"/>
</dbReference>
<feature type="domain" description="N-acetyltransferase" evidence="2">
    <location>
        <begin position="50"/>
        <end position="205"/>
    </location>
</feature>
<dbReference type="InterPro" id="IPR051908">
    <property type="entry name" value="Ribosomal_N-acetyltransferase"/>
</dbReference>
<dbReference type="Gene3D" id="3.40.630.30">
    <property type="match status" value="1"/>
</dbReference>
<comment type="caution">
    <text evidence="3">The sequence shown here is derived from an EMBL/GenBank/DDBJ whole genome shotgun (WGS) entry which is preliminary data.</text>
</comment>
<keyword evidence="4" id="KW-1185">Reference proteome</keyword>
<dbReference type="PANTHER" id="PTHR43441:SF2">
    <property type="entry name" value="FAMILY ACETYLTRANSFERASE, PUTATIVE (AFU_ORTHOLOGUE AFUA_7G00850)-RELATED"/>
    <property type="match status" value="1"/>
</dbReference>
<protein>
    <submittedName>
        <fullName evidence="3">GNAT family protein</fullName>
    </submittedName>
</protein>
<evidence type="ECO:0000256" key="1">
    <source>
        <dbReference type="SAM" id="MobiDB-lite"/>
    </source>
</evidence>
<dbReference type="PROSITE" id="PS51186">
    <property type="entry name" value="GNAT"/>
    <property type="match status" value="1"/>
</dbReference>
<feature type="region of interest" description="Disordered" evidence="1">
    <location>
        <begin position="1"/>
        <end position="29"/>
    </location>
</feature>
<name>A0ABT5JFJ0_RHOTP</name>
<evidence type="ECO:0000313" key="4">
    <source>
        <dbReference type="Proteomes" id="UP001165652"/>
    </source>
</evidence>
<dbReference type="InterPro" id="IPR000182">
    <property type="entry name" value="GNAT_dom"/>
</dbReference>
<reference evidence="3" key="1">
    <citation type="journal article" date="2023" name="Microbiol Resour">
        <title>Genome Sequences of Rhodoplanes serenus and Two Thermotolerant Strains, Rhodoplanes tepidamans and 'Rhodoplanes cryptolactis,' Further Refine the Genus.</title>
        <authorList>
            <person name="Rayyan A.A."/>
            <person name="Kyndt J.A."/>
        </authorList>
    </citation>
    <scope>NUCLEOTIDE SEQUENCE</scope>
    <source>
        <strain evidence="3">DSM 9987</strain>
    </source>
</reference>
<dbReference type="EMBL" id="JAQQLI010000042">
    <property type="protein sequence ID" value="MDC7788339.1"/>
    <property type="molecule type" value="Genomic_DNA"/>
</dbReference>
<sequence length="246" mass="27341">MSLDRPSESEPAGLPVGEPVDATPAKRPGGMPLVGRSVAVVPFDMDAHAADLYAATHGPERERLWFYLSVGPFAARADFDAYLERFLAGSDPVLYAIVDRASGRAVGHATYLRIEPAHRSVEVGHILFSPALARTAAATEAMALMMRHAFDDLGYRRFEWKCNALNAPSRRAAERLGFTFEGVFRRHLIHKGRSRDTAWYAVTDEEWPSRRAAFEAWLAPDNFRADGTQRRSLAELRRSFADQAAP</sequence>
<dbReference type="Proteomes" id="UP001165652">
    <property type="component" value="Unassembled WGS sequence"/>
</dbReference>
<dbReference type="SUPFAM" id="SSF55729">
    <property type="entry name" value="Acyl-CoA N-acyltransferases (Nat)"/>
    <property type="match status" value="1"/>
</dbReference>
<evidence type="ECO:0000313" key="3">
    <source>
        <dbReference type="EMBL" id="MDC7788339.1"/>
    </source>
</evidence>
<organism evidence="3 4">
    <name type="scientific">Rhodoplanes tepidamans</name>
    <name type="common">Rhodoplanes cryptolactis</name>
    <dbReference type="NCBI Taxonomy" id="200616"/>
    <lineage>
        <taxon>Bacteria</taxon>
        <taxon>Pseudomonadati</taxon>
        <taxon>Pseudomonadota</taxon>
        <taxon>Alphaproteobacteria</taxon>
        <taxon>Hyphomicrobiales</taxon>
        <taxon>Nitrobacteraceae</taxon>
        <taxon>Rhodoplanes</taxon>
    </lineage>
</organism>
<dbReference type="Pfam" id="PF13302">
    <property type="entry name" value="Acetyltransf_3"/>
    <property type="match status" value="1"/>
</dbReference>